<keyword evidence="2" id="KW-1185">Reference proteome</keyword>
<reference evidence="2" key="1">
    <citation type="submission" date="2013-09" db="EMBL/GenBank/DDBJ databases">
        <title>Corchorus olitorius genome sequencing.</title>
        <authorList>
            <person name="Alam M."/>
            <person name="Haque M.S."/>
            <person name="Islam M.S."/>
            <person name="Emdad E.M."/>
            <person name="Islam M.M."/>
            <person name="Ahmed B."/>
            <person name="Halim A."/>
            <person name="Hossen Q.M.M."/>
            <person name="Hossain M.Z."/>
            <person name="Ahmed R."/>
            <person name="Khan M.M."/>
            <person name="Islam R."/>
            <person name="Rashid M.M."/>
            <person name="Khan S.A."/>
            <person name="Rahman M.S."/>
            <person name="Alam M."/>
            <person name="Yahiya A.S."/>
            <person name="Khan M.S."/>
            <person name="Azam M.S."/>
            <person name="Haque T."/>
            <person name="Lashkar M.Z.H."/>
            <person name="Akhand A.I."/>
            <person name="Morshed G."/>
            <person name="Roy S."/>
            <person name="Uddin K.S."/>
            <person name="Rabeya T."/>
            <person name="Hossain A.S."/>
            <person name="Chowdhury A."/>
            <person name="Snigdha A.R."/>
            <person name="Mortoza M.S."/>
            <person name="Matin S.A."/>
            <person name="Hoque S.M.E."/>
            <person name="Islam M.K."/>
            <person name="Roy D.K."/>
            <person name="Haider R."/>
            <person name="Moosa M.M."/>
            <person name="Elias S.M."/>
            <person name="Hasan A.M."/>
            <person name="Jahan S."/>
            <person name="Shafiuddin M."/>
            <person name="Mahmood N."/>
            <person name="Shommy N.S."/>
        </authorList>
    </citation>
    <scope>NUCLEOTIDE SEQUENCE [LARGE SCALE GENOMIC DNA]</scope>
    <source>
        <strain evidence="2">cv. O-4</strain>
    </source>
</reference>
<accession>A0A1R3KD78</accession>
<gene>
    <name evidence="1" type="ORF">COLO4_09122</name>
</gene>
<protein>
    <submittedName>
        <fullName evidence="1">Uncharacterized protein</fullName>
    </submittedName>
</protein>
<comment type="caution">
    <text evidence="1">The sequence shown here is derived from an EMBL/GenBank/DDBJ whole genome shotgun (WGS) entry which is preliminary data.</text>
</comment>
<evidence type="ECO:0000313" key="1">
    <source>
        <dbReference type="EMBL" id="OMP05004.1"/>
    </source>
</evidence>
<name>A0A1R3KD78_9ROSI</name>
<evidence type="ECO:0000313" key="2">
    <source>
        <dbReference type="Proteomes" id="UP000187203"/>
    </source>
</evidence>
<proteinExistence type="predicted"/>
<organism evidence="1 2">
    <name type="scientific">Corchorus olitorius</name>
    <dbReference type="NCBI Taxonomy" id="93759"/>
    <lineage>
        <taxon>Eukaryota</taxon>
        <taxon>Viridiplantae</taxon>
        <taxon>Streptophyta</taxon>
        <taxon>Embryophyta</taxon>
        <taxon>Tracheophyta</taxon>
        <taxon>Spermatophyta</taxon>
        <taxon>Magnoliopsida</taxon>
        <taxon>eudicotyledons</taxon>
        <taxon>Gunneridae</taxon>
        <taxon>Pentapetalae</taxon>
        <taxon>rosids</taxon>
        <taxon>malvids</taxon>
        <taxon>Malvales</taxon>
        <taxon>Malvaceae</taxon>
        <taxon>Grewioideae</taxon>
        <taxon>Apeibeae</taxon>
        <taxon>Corchorus</taxon>
    </lineage>
</organism>
<dbReference type="AlphaFoldDB" id="A0A1R3KD78"/>
<sequence length="44" mass="4589">MTGIVKSAHGTAFAAFGDEEKGREACHAIASLSNIQFRSTLAGH</sequence>
<dbReference type="EMBL" id="AWUE01014121">
    <property type="protein sequence ID" value="OMP05004.1"/>
    <property type="molecule type" value="Genomic_DNA"/>
</dbReference>
<dbReference type="Proteomes" id="UP000187203">
    <property type="component" value="Unassembled WGS sequence"/>
</dbReference>